<accession>A0A0A9BYQ5</accession>
<organism evidence="1">
    <name type="scientific">Arundo donax</name>
    <name type="common">Giant reed</name>
    <name type="synonym">Donax arundinaceus</name>
    <dbReference type="NCBI Taxonomy" id="35708"/>
    <lineage>
        <taxon>Eukaryota</taxon>
        <taxon>Viridiplantae</taxon>
        <taxon>Streptophyta</taxon>
        <taxon>Embryophyta</taxon>
        <taxon>Tracheophyta</taxon>
        <taxon>Spermatophyta</taxon>
        <taxon>Magnoliopsida</taxon>
        <taxon>Liliopsida</taxon>
        <taxon>Poales</taxon>
        <taxon>Poaceae</taxon>
        <taxon>PACMAD clade</taxon>
        <taxon>Arundinoideae</taxon>
        <taxon>Arundineae</taxon>
        <taxon>Arundo</taxon>
    </lineage>
</organism>
<dbReference type="AlphaFoldDB" id="A0A0A9BYQ5"/>
<proteinExistence type="predicted"/>
<reference evidence="1" key="2">
    <citation type="journal article" date="2015" name="Data Brief">
        <title>Shoot transcriptome of the giant reed, Arundo donax.</title>
        <authorList>
            <person name="Barrero R.A."/>
            <person name="Guerrero F.D."/>
            <person name="Moolhuijzen P."/>
            <person name="Goolsby J.A."/>
            <person name="Tidwell J."/>
            <person name="Bellgard S.E."/>
            <person name="Bellgard M.I."/>
        </authorList>
    </citation>
    <scope>NUCLEOTIDE SEQUENCE</scope>
    <source>
        <tissue evidence="1">Shoot tissue taken approximately 20 cm above the soil surface</tissue>
    </source>
</reference>
<reference evidence="1" key="1">
    <citation type="submission" date="2014-09" db="EMBL/GenBank/DDBJ databases">
        <authorList>
            <person name="Magalhaes I.L.F."/>
            <person name="Oliveira U."/>
            <person name="Santos F.R."/>
            <person name="Vidigal T.H.D.A."/>
            <person name="Brescovit A.D."/>
            <person name="Santos A.J."/>
        </authorList>
    </citation>
    <scope>NUCLEOTIDE SEQUENCE</scope>
    <source>
        <tissue evidence="1">Shoot tissue taken approximately 20 cm above the soil surface</tissue>
    </source>
</reference>
<name>A0A0A9BYQ5_ARUDO</name>
<protein>
    <submittedName>
        <fullName evidence="1">Uncharacterized protein</fullName>
    </submittedName>
</protein>
<sequence>MDAHESAEWVWKDDVLEELSIRLLLIKNIIVLY</sequence>
<evidence type="ECO:0000313" key="1">
    <source>
        <dbReference type="EMBL" id="JAD69134.1"/>
    </source>
</evidence>
<dbReference type="EMBL" id="GBRH01228761">
    <property type="protein sequence ID" value="JAD69134.1"/>
    <property type="molecule type" value="Transcribed_RNA"/>
</dbReference>